<proteinExistence type="evidence at transcript level"/>
<name>T1DQZ1_ANOAQ</name>
<accession>T1DQZ1</accession>
<sequence>TEFTSPLVPRSVVPGFSWVSGSRQRLDPSSALPPCALLLLQRPAFRSYSSTHSTHLTCVIGSGVIRDPTLVLENMIKRSELASLLCCCCCCCCCCCYRSLLSCLVFMCEQFVPHLLSRIETFALVVAAVAELRPRHNS</sequence>
<organism evidence="1">
    <name type="scientific">Anopheles aquasalis</name>
    <name type="common">Malaria mosquito</name>
    <dbReference type="NCBI Taxonomy" id="42839"/>
    <lineage>
        <taxon>Eukaryota</taxon>
        <taxon>Metazoa</taxon>
        <taxon>Ecdysozoa</taxon>
        <taxon>Arthropoda</taxon>
        <taxon>Hexapoda</taxon>
        <taxon>Insecta</taxon>
        <taxon>Pterygota</taxon>
        <taxon>Neoptera</taxon>
        <taxon>Endopterygota</taxon>
        <taxon>Diptera</taxon>
        <taxon>Nematocera</taxon>
        <taxon>Culicoidea</taxon>
        <taxon>Culicidae</taxon>
        <taxon>Anophelinae</taxon>
        <taxon>Anopheles</taxon>
    </lineage>
</organism>
<evidence type="ECO:0000313" key="1">
    <source>
        <dbReference type="EMBL" id="JAB00711.1"/>
    </source>
</evidence>
<protein>
    <submittedName>
        <fullName evidence="1">Uncharacterized protein</fullName>
    </submittedName>
</protein>
<dbReference type="EMBL" id="GAMD01000880">
    <property type="protein sequence ID" value="JAB00711.1"/>
    <property type="molecule type" value="mRNA"/>
</dbReference>
<feature type="non-terminal residue" evidence="1">
    <location>
        <position position="1"/>
    </location>
</feature>
<reference evidence="1" key="1">
    <citation type="submission" date="2013-07" db="EMBL/GenBank/DDBJ databases">
        <title>Transcriptome sequencing and developmental regulation of gene expression in Anopheles aquasalis.</title>
        <authorList>
            <consortium name="Brazilian Malaria Network (MCT/CNPq/MS/SCTIE/DECIT/PRONEX 555648/2009-5) and Research Network on Bioactive Molecules from Arthropod Vectors (NAP-MOBIARVE"/>
            <consortium name="University of Sao Paulo)"/>
            <person name="Marinotti O."/>
            <person name="Ribeiro J.M.C."/>
            <person name="Costa-da-Silva A.L."/>
            <person name="Silva M.C.P."/>
            <person name="Lopes A.R."/>
            <person name="Barros M.S."/>
            <person name="Sa-Nunes A."/>
            <person name="Konjin B.B."/>
            <person name="Carvalho E."/>
            <person name="Suesdek L."/>
            <person name="Silva-Neto M.A.C."/>
            <person name="Capurro M.L."/>
        </authorList>
    </citation>
    <scope>NUCLEOTIDE SEQUENCE</scope>
    <source>
        <tissue evidence="1">Whole body</tissue>
    </source>
</reference>
<dbReference type="AlphaFoldDB" id="T1DQZ1"/>